<sequence length="381" mass="42538">MRVRVDERPRSILTGGQHRDGLPSSSVQYRAWTGGWFHRRKGWLQPTRVPAVEIGSRAARLAGGDRVSTRWSGTTRQSLHEDSEPIKSYAAIAAEPKVSRPFFSGVPLRGRQVQLKEGAPLIVFANNELNMAFRSMDFALIIKFSPSRPRVGEISEHIKQSWRMETRPYVGALDGKHALVICGSERDAVEGLTSESRRMGSTLFRIFRWSPDFSLNAKPPSVAVWVKLHGLDPCFFRVSFLKEICRGVGRFLKVDDQTLALANPATASVCVEVDMARPLVQGLWVGSVNQQKWVEVDYEGRLDYCGRCKRHGHIRAECRKSRSAHEPRPPGPDQPCAGGGKSSNDSDRSGKVPMETGERRLVGLWSTGGRKGLARKRITIR</sequence>
<feature type="region of interest" description="Disordered" evidence="1">
    <location>
        <begin position="1"/>
        <end position="23"/>
    </location>
</feature>
<feature type="domain" description="DUF4283" evidence="2">
    <location>
        <begin position="138"/>
        <end position="215"/>
    </location>
</feature>
<protein>
    <recommendedName>
        <fullName evidence="2">DUF4283 domain-containing protein</fullName>
    </recommendedName>
</protein>
<accession>A0A7N0V349</accession>
<dbReference type="Pfam" id="PF14111">
    <property type="entry name" value="DUF4283"/>
    <property type="match status" value="1"/>
</dbReference>
<dbReference type="OMA" id="HINTEWN"/>
<evidence type="ECO:0000313" key="3">
    <source>
        <dbReference type="EnsemblPlants" id="Kaladp0095s0857.1.v1.1.CDS.1"/>
    </source>
</evidence>
<feature type="compositionally biased region" description="Basic and acidic residues" evidence="1">
    <location>
        <begin position="318"/>
        <end position="328"/>
    </location>
</feature>
<name>A0A7N0V349_KALFE</name>
<dbReference type="Proteomes" id="UP000594263">
    <property type="component" value="Unplaced"/>
</dbReference>
<dbReference type="EnsemblPlants" id="Kaladp0095s0857.1.v1.1">
    <property type="protein sequence ID" value="Kaladp0095s0857.1.v1.1.CDS.1"/>
    <property type="gene ID" value="Kaladp0095s0857.v1.1"/>
</dbReference>
<dbReference type="InterPro" id="IPR040256">
    <property type="entry name" value="At4g02000-like"/>
</dbReference>
<evidence type="ECO:0000313" key="4">
    <source>
        <dbReference type="Proteomes" id="UP000594263"/>
    </source>
</evidence>
<organism evidence="3 4">
    <name type="scientific">Kalanchoe fedtschenkoi</name>
    <name type="common">Lavender scallops</name>
    <name type="synonym">South American air plant</name>
    <dbReference type="NCBI Taxonomy" id="63787"/>
    <lineage>
        <taxon>Eukaryota</taxon>
        <taxon>Viridiplantae</taxon>
        <taxon>Streptophyta</taxon>
        <taxon>Embryophyta</taxon>
        <taxon>Tracheophyta</taxon>
        <taxon>Spermatophyta</taxon>
        <taxon>Magnoliopsida</taxon>
        <taxon>eudicotyledons</taxon>
        <taxon>Gunneridae</taxon>
        <taxon>Pentapetalae</taxon>
        <taxon>Saxifragales</taxon>
        <taxon>Crassulaceae</taxon>
        <taxon>Kalanchoe</taxon>
    </lineage>
</organism>
<evidence type="ECO:0000256" key="1">
    <source>
        <dbReference type="SAM" id="MobiDB-lite"/>
    </source>
</evidence>
<keyword evidence="4" id="KW-1185">Reference proteome</keyword>
<reference evidence="3" key="1">
    <citation type="submission" date="2021-01" db="UniProtKB">
        <authorList>
            <consortium name="EnsemblPlants"/>
        </authorList>
    </citation>
    <scope>IDENTIFICATION</scope>
</reference>
<dbReference type="AlphaFoldDB" id="A0A7N0V349"/>
<evidence type="ECO:0000259" key="2">
    <source>
        <dbReference type="Pfam" id="PF14111"/>
    </source>
</evidence>
<feature type="compositionally biased region" description="Basic and acidic residues" evidence="1">
    <location>
        <begin position="344"/>
        <end position="361"/>
    </location>
</feature>
<feature type="region of interest" description="Disordered" evidence="1">
    <location>
        <begin position="318"/>
        <end position="362"/>
    </location>
</feature>
<proteinExistence type="predicted"/>
<dbReference type="Gramene" id="Kaladp0095s0857.1.v1.1">
    <property type="protein sequence ID" value="Kaladp0095s0857.1.v1.1.CDS.1"/>
    <property type="gene ID" value="Kaladp0095s0857.v1.1"/>
</dbReference>
<feature type="compositionally biased region" description="Basic and acidic residues" evidence="1">
    <location>
        <begin position="1"/>
        <end position="10"/>
    </location>
</feature>
<dbReference type="PANTHER" id="PTHR31286">
    <property type="entry name" value="GLYCINE-RICH CELL WALL STRUCTURAL PROTEIN 1.8-LIKE"/>
    <property type="match status" value="1"/>
</dbReference>
<dbReference type="PANTHER" id="PTHR31286:SF99">
    <property type="entry name" value="DUF4283 DOMAIN-CONTAINING PROTEIN"/>
    <property type="match status" value="1"/>
</dbReference>
<dbReference type="InterPro" id="IPR025558">
    <property type="entry name" value="DUF4283"/>
</dbReference>